<evidence type="ECO:0000256" key="7">
    <source>
        <dbReference type="ARBA" id="ARBA00022833"/>
    </source>
</evidence>
<evidence type="ECO:0000256" key="6">
    <source>
        <dbReference type="ARBA" id="ARBA00022771"/>
    </source>
</evidence>
<name>A0A8X7NIQ6_CANPA</name>
<dbReference type="SMART" id="SM00451">
    <property type="entry name" value="ZnF_U1"/>
    <property type="match status" value="1"/>
</dbReference>
<feature type="compositionally biased region" description="Polar residues" evidence="9">
    <location>
        <begin position="322"/>
        <end position="348"/>
    </location>
</feature>
<dbReference type="InterPro" id="IPR036236">
    <property type="entry name" value="Znf_C2H2_sf"/>
</dbReference>
<dbReference type="EMBL" id="JABWAB010000013">
    <property type="protein sequence ID" value="KAF6042942.1"/>
    <property type="molecule type" value="Genomic_DNA"/>
</dbReference>
<feature type="region of interest" description="Disordered" evidence="9">
    <location>
        <begin position="154"/>
        <end position="185"/>
    </location>
</feature>
<feature type="compositionally biased region" description="Basic and acidic residues" evidence="9">
    <location>
        <begin position="415"/>
        <end position="435"/>
    </location>
</feature>
<dbReference type="InterPro" id="IPR003604">
    <property type="entry name" value="Matrin/U1-like-C_Znf_C2H2"/>
</dbReference>
<dbReference type="Pfam" id="PF12756">
    <property type="entry name" value="zf-C2H2_2"/>
    <property type="match status" value="1"/>
</dbReference>
<dbReference type="OrthoDB" id="19329at2759"/>
<feature type="compositionally biased region" description="Basic residues" evidence="9">
    <location>
        <begin position="87"/>
        <end position="96"/>
    </location>
</feature>
<dbReference type="GO" id="GO:0005737">
    <property type="term" value="C:cytoplasm"/>
    <property type="evidence" value="ECO:0007669"/>
    <property type="project" value="UniProtKB-SubCell"/>
</dbReference>
<comment type="subcellular location">
    <subcellularLocation>
        <location evidence="1">Cytoplasm</location>
    </subcellularLocation>
</comment>
<dbReference type="GO" id="GO:0042273">
    <property type="term" value="P:ribosomal large subunit biogenesis"/>
    <property type="evidence" value="ECO:0007669"/>
    <property type="project" value="EnsemblFungi"/>
</dbReference>
<dbReference type="PROSITE" id="PS00028">
    <property type="entry name" value="ZINC_FINGER_C2H2_1"/>
    <property type="match status" value="1"/>
</dbReference>
<evidence type="ECO:0000256" key="8">
    <source>
        <dbReference type="ARBA" id="ARBA00034126"/>
    </source>
</evidence>
<feature type="compositionally biased region" description="Polar residues" evidence="9">
    <location>
        <begin position="154"/>
        <end position="167"/>
    </location>
</feature>
<comment type="similarity">
    <text evidence="8">Belongs to the REI1 family.</text>
</comment>
<keyword evidence="6 11" id="KW-0863">Zinc-finger</keyword>
<dbReference type="InterPro" id="IPR040025">
    <property type="entry name" value="Znf622/Rei1/Reh1"/>
</dbReference>
<dbReference type="GO" id="GO:0003676">
    <property type="term" value="F:nucleic acid binding"/>
    <property type="evidence" value="ECO:0007669"/>
    <property type="project" value="InterPro"/>
</dbReference>
<evidence type="ECO:0000256" key="3">
    <source>
        <dbReference type="ARBA" id="ARBA00022517"/>
    </source>
</evidence>
<dbReference type="GO" id="GO:0030687">
    <property type="term" value="C:preribosome, large subunit precursor"/>
    <property type="evidence" value="ECO:0007669"/>
    <property type="project" value="TreeGrafter"/>
</dbReference>
<dbReference type="InterPro" id="IPR013087">
    <property type="entry name" value="Znf_C2H2_type"/>
</dbReference>
<comment type="caution">
    <text evidence="11">The sequence shown here is derived from an EMBL/GenBank/DDBJ whole genome shotgun (WGS) entry which is preliminary data.</text>
</comment>
<dbReference type="PANTHER" id="PTHR13182">
    <property type="entry name" value="ZINC FINGER PROTEIN 622"/>
    <property type="match status" value="1"/>
</dbReference>
<evidence type="ECO:0000256" key="2">
    <source>
        <dbReference type="ARBA" id="ARBA00022490"/>
    </source>
</evidence>
<accession>A0A8X7NIQ6</accession>
<feature type="region of interest" description="Disordered" evidence="9">
    <location>
        <begin position="294"/>
        <end position="348"/>
    </location>
</feature>
<proteinExistence type="inferred from homology"/>
<protein>
    <submittedName>
        <fullName evidence="11">C2H2 type zinc-finger (2 copies) family protein</fullName>
    </submittedName>
</protein>
<keyword evidence="3" id="KW-0690">Ribosome biogenesis</keyword>
<dbReference type="PANTHER" id="PTHR13182:SF8">
    <property type="entry name" value="CYTOPLASMIC 60S SUBUNIT BIOGENESIS FACTOR ZNF622"/>
    <property type="match status" value="1"/>
</dbReference>
<dbReference type="Gene3D" id="3.30.160.60">
    <property type="entry name" value="Classic Zinc Finger"/>
    <property type="match status" value="1"/>
</dbReference>
<evidence type="ECO:0000256" key="4">
    <source>
        <dbReference type="ARBA" id="ARBA00022723"/>
    </source>
</evidence>
<evidence type="ECO:0000256" key="9">
    <source>
        <dbReference type="SAM" id="MobiDB-lite"/>
    </source>
</evidence>
<dbReference type="InterPro" id="IPR041661">
    <property type="entry name" value="ZN622/Rei1/Reh1_Znf-C2H2"/>
</dbReference>
<feature type="region of interest" description="Disordered" evidence="9">
    <location>
        <begin position="87"/>
        <end position="111"/>
    </location>
</feature>
<dbReference type="GO" id="GO:0043023">
    <property type="term" value="F:ribosomal large subunit binding"/>
    <property type="evidence" value="ECO:0007669"/>
    <property type="project" value="EnsemblFungi"/>
</dbReference>
<reference evidence="11" key="1">
    <citation type="submission" date="2020-03" db="EMBL/GenBank/DDBJ databases">
        <title>FDA dAtabase for Regulatory Grade micrObial Sequences (FDA-ARGOS): Supporting development and validation of Infectious Disease Dx tests.</title>
        <authorList>
            <person name="Campos J."/>
            <person name="Goldberg B."/>
            <person name="Tallon L."/>
            <person name="Sadzewicz L."/>
            <person name="Vavikolanu K."/>
            <person name="Mehta A."/>
            <person name="Aluvathingal J."/>
            <person name="Nadendla S."/>
            <person name="Nandy P."/>
            <person name="Geyer C."/>
            <person name="Yan Y."/>
            <person name="Sichtig H."/>
        </authorList>
    </citation>
    <scope>NUCLEOTIDE SEQUENCE [LARGE SCALE GENOMIC DNA]</scope>
    <source>
        <strain evidence="11">FDAARGOS_652</strain>
    </source>
</reference>
<keyword evidence="5" id="KW-0677">Repeat</keyword>
<evidence type="ECO:0000313" key="12">
    <source>
        <dbReference type="Proteomes" id="UP000590412"/>
    </source>
</evidence>
<gene>
    <name evidence="11" type="ORF">FOB60_005696</name>
</gene>
<keyword evidence="4" id="KW-0479">Metal-binding</keyword>
<feature type="region of interest" description="Disordered" evidence="9">
    <location>
        <begin position="414"/>
        <end position="441"/>
    </location>
</feature>
<feature type="compositionally biased region" description="Basic and acidic residues" evidence="9">
    <location>
        <begin position="296"/>
        <end position="320"/>
    </location>
</feature>
<feature type="domain" description="C2H2-type" evidence="10">
    <location>
        <begin position="17"/>
        <end position="39"/>
    </location>
</feature>
<dbReference type="AlphaFoldDB" id="A0A8X7NIQ6"/>
<organism evidence="11 12">
    <name type="scientific">Candida parapsilosis</name>
    <name type="common">Yeast</name>
    <dbReference type="NCBI Taxonomy" id="5480"/>
    <lineage>
        <taxon>Eukaryota</taxon>
        <taxon>Fungi</taxon>
        <taxon>Dikarya</taxon>
        <taxon>Ascomycota</taxon>
        <taxon>Saccharomycotina</taxon>
        <taxon>Pichiomycetes</taxon>
        <taxon>Debaryomycetaceae</taxon>
        <taxon>Candida/Lodderomyces clade</taxon>
        <taxon>Candida</taxon>
    </lineage>
</organism>
<evidence type="ECO:0000259" key="10">
    <source>
        <dbReference type="PROSITE" id="PS00028"/>
    </source>
</evidence>
<dbReference type="SUPFAM" id="SSF57667">
    <property type="entry name" value="beta-beta-alpha zinc fingers"/>
    <property type="match status" value="2"/>
</dbReference>
<dbReference type="GO" id="GO:0008270">
    <property type="term" value="F:zinc ion binding"/>
    <property type="evidence" value="ECO:0007669"/>
    <property type="project" value="UniProtKB-KW"/>
</dbReference>
<sequence>MSYLPNGSNPTTSSFTCNTCGIKFISAELQRQHMKTEWHRYNLKRKVAQLPSISSETFAEKILSSKLRNSNDQDHEDEYGFYVATRKRKNNSRKQSKTTLRAISDQRGRAQTYHHTLGTAERSASPALSVASEFSQFSIGDDQESFVEIGPVSTGSELNFSESSEFTDSGHESEDPISDEESNSSFLKPSLVQEASDISCLYCGVNNHDIESNIKHMYKHHGLYIPERSYLVDIRGLLEYLGDAISRFECLVCGFHGKNLVSIRQHLHSKGHCKLPYESKEEKEQVAHYYDFMENQEDKSENNARDHKTTEKHVDFDKLEPSTGSESDENTSMNLHPSGEAEQTTGINDNYTLVTIDSSGVELTTPVGSRIGHRSMHRYYRQNIPLTLTVRDEGRRTQAMVDRRLAPGLTWHQVTKQEKQSQRAEENAKNDEVRKLKTKKANYQKHFRDEILGT</sequence>
<dbReference type="Proteomes" id="UP000590412">
    <property type="component" value="Unassembled WGS sequence"/>
</dbReference>
<evidence type="ECO:0000256" key="1">
    <source>
        <dbReference type="ARBA" id="ARBA00004496"/>
    </source>
</evidence>
<dbReference type="SMART" id="SM00355">
    <property type="entry name" value="ZnF_C2H2"/>
    <property type="match status" value="3"/>
</dbReference>
<evidence type="ECO:0000313" key="11">
    <source>
        <dbReference type="EMBL" id="KAF6042942.1"/>
    </source>
</evidence>
<evidence type="ECO:0000256" key="5">
    <source>
        <dbReference type="ARBA" id="ARBA00022737"/>
    </source>
</evidence>
<keyword evidence="2" id="KW-0963">Cytoplasm</keyword>
<keyword evidence="7" id="KW-0862">Zinc</keyword>